<dbReference type="EMBL" id="CP187984">
    <property type="protein sequence ID" value="XSF55464.1"/>
    <property type="molecule type" value="Genomic_DNA"/>
</dbReference>
<name>A0ACD5IVW2_9ENTR</name>
<organism evidence="1 2">
    <name type="scientific">Cronobacter turicensis</name>
    <dbReference type="NCBI Taxonomy" id="413502"/>
    <lineage>
        <taxon>Bacteria</taxon>
        <taxon>Pseudomonadati</taxon>
        <taxon>Pseudomonadota</taxon>
        <taxon>Gammaproteobacteria</taxon>
        <taxon>Enterobacterales</taxon>
        <taxon>Enterobacteriaceae</taxon>
        <taxon>Cronobacter</taxon>
    </lineage>
</organism>
<sequence length="192" mass="21184">MMSGWNLFARATEFCPASTSGWRAGLFIALGMISACRSAPPDDNENKVALTLVAGANMNPNVRGVASPLKVFVYALTHDEAFLDAGYLTITGSLDPELKTEMHPLWEGILRPGETKHITVAVDDTTHALGIVAAYRDIQKAQWSETYQPTEKQPPAWYQSLWPWQTEAPAPTVDVSFDKLHITINGLNRENE</sequence>
<accession>A0ACD5IVW2</accession>
<reference evidence="1" key="1">
    <citation type="submission" date="2025-05" db="EMBL/GenBank/DDBJ databases">
        <title>FDA Reference Genome datasets for Cronobacter.</title>
        <authorList>
            <person name="Gopinath G.R."/>
        </authorList>
    </citation>
    <scope>NUCLEOTIDE SEQUENCE</scope>
    <source>
        <strain evidence="1">MOD1-Sh41s</strain>
    </source>
</reference>
<keyword evidence="1" id="KW-0449">Lipoprotein</keyword>
<evidence type="ECO:0000313" key="1">
    <source>
        <dbReference type="EMBL" id="XSF55464.1"/>
    </source>
</evidence>
<protein>
    <submittedName>
        <fullName evidence="1">Type VI secretion system lipoprotein TssJ</fullName>
    </submittedName>
</protein>
<evidence type="ECO:0000313" key="2">
    <source>
        <dbReference type="Proteomes" id="UP000244623"/>
    </source>
</evidence>
<gene>
    <name evidence="1" type="primary">tssJ</name>
    <name evidence="1" type="ORF">BS411_006025</name>
</gene>
<proteinExistence type="predicted"/>
<dbReference type="Proteomes" id="UP000244623">
    <property type="component" value="Chromosome"/>
</dbReference>